<dbReference type="Proteomes" id="UP000234881">
    <property type="component" value="Unassembled WGS sequence"/>
</dbReference>
<proteinExistence type="predicted"/>
<evidence type="ECO:0000256" key="3">
    <source>
        <dbReference type="ARBA" id="ARBA00022475"/>
    </source>
</evidence>
<dbReference type="EMBL" id="PKUQ01000042">
    <property type="protein sequence ID" value="PLW75814.1"/>
    <property type="molecule type" value="Genomic_DNA"/>
</dbReference>
<accession>A0A2N5XMV0</accession>
<keyword evidence="2" id="KW-0813">Transport</keyword>
<keyword evidence="5 12" id="KW-0812">Transmembrane</keyword>
<name>A0A2N5XMV0_9HYPH</name>
<dbReference type="GO" id="GO:0046872">
    <property type="term" value="F:metal ion binding"/>
    <property type="evidence" value="ECO:0007669"/>
    <property type="project" value="UniProtKB-KW"/>
</dbReference>
<dbReference type="FunFam" id="1.10.760.10:FF:000026">
    <property type="entry name" value="Cytochrome C, membrane-bound"/>
    <property type="match status" value="1"/>
</dbReference>
<comment type="subcellular location">
    <subcellularLocation>
        <location evidence="1">Cell membrane</location>
        <topology evidence="1">Single-pass membrane protein</topology>
    </subcellularLocation>
</comment>
<evidence type="ECO:0000256" key="4">
    <source>
        <dbReference type="ARBA" id="ARBA00022617"/>
    </source>
</evidence>
<keyword evidence="3" id="KW-1003">Cell membrane</keyword>
<dbReference type="GO" id="GO:0009055">
    <property type="term" value="F:electron transfer activity"/>
    <property type="evidence" value="ECO:0007669"/>
    <property type="project" value="InterPro"/>
</dbReference>
<dbReference type="Pfam" id="PF00034">
    <property type="entry name" value="Cytochrom_C"/>
    <property type="match status" value="1"/>
</dbReference>
<keyword evidence="6 11" id="KW-0479">Metal-binding</keyword>
<dbReference type="RefSeq" id="WP_101535055.1">
    <property type="nucleotide sequence ID" value="NZ_JBFHIU010000058.1"/>
</dbReference>
<evidence type="ECO:0000256" key="8">
    <source>
        <dbReference type="ARBA" id="ARBA00022989"/>
    </source>
</evidence>
<keyword evidence="15" id="KW-1185">Reference proteome</keyword>
<evidence type="ECO:0000256" key="1">
    <source>
        <dbReference type="ARBA" id="ARBA00004162"/>
    </source>
</evidence>
<feature type="transmembrane region" description="Helical" evidence="12">
    <location>
        <begin position="12"/>
        <end position="31"/>
    </location>
</feature>
<evidence type="ECO:0000256" key="12">
    <source>
        <dbReference type="SAM" id="Phobius"/>
    </source>
</evidence>
<dbReference type="SUPFAM" id="SSF46626">
    <property type="entry name" value="Cytochrome c"/>
    <property type="match status" value="1"/>
</dbReference>
<evidence type="ECO:0000256" key="2">
    <source>
        <dbReference type="ARBA" id="ARBA00022448"/>
    </source>
</evidence>
<dbReference type="PANTHER" id="PTHR11961">
    <property type="entry name" value="CYTOCHROME C"/>
    <property type="match status" value="1"/>
</dbReference>
<evidence type="ECO:0000256" key="10">
    <source>
        <dbReference type="ARBA" id="ARBA00023136"/>
    </source>
</evidence>
<evidence type="ECO:0000256" key="11">
    <source>
        <dbReference type="PROSITE-ProRule" id="PRU00433"/>
    </source>
</evidence>
<evidence type="ECO:0000256" key="9">
    <source>
        <dbReference type="ARBA" id="ARBA00023004"/>
    </source>
</evidence>
<gene>
    <name evidence="14" type="ORF">C0081_17055</name>
</gene>
<protein>
    <submittedName>
        <fullName evidence="14">Cytochrome c family protein</fullName>
    </submittedName>
</protein>
<dbReference type="InterPro" id="IPR036909">
    <property type="entry name" value="Cyt_c-like_dom_sf"/>
</dbReference>
<reference evidence="14 15" key="1">
    <citation type="submission" date="2018-01" db="EMBL/GenBank/DDBJ databases">
        <title>The draft genome sequence of Cohaesibacter sp. H1304.</title>
        <authorList>
            <person name="Wang N.-N."/>
            <person name="Du Z.-J."/>
        </authorList>
    </citation>
    <scope>NUCLEOTIDE SEQUENCE [LARGE SCALE GENOMIC DNA]</scope>
    <source>
        <strain evidence="14 15">H1304</strain>
    </source>
</reference>
<evidence type="ECO:0000256" key="6">
    <source>
        <dbReference type="ARBA" id="ARBA00022723"/>
    </source>
</evidence>
<dbReference type="AlphaFoldDB" id="A0A2N5XMV0"/>
<evidence type="ECO:0000256" key="5">
    <source>
        <dbReference type="ARBA" id="ARBA00022692"/>
    </source>
</evidence>
<evidence type="ECO:0000256" key="7">
    <source>
        <dbReference type="ARBA" id="ARBA00022982"/>
    </source>
</evidence>
<dbReference type="PROSITE" id="PS51007">
    <property type="entry name" value="CYTC"/>
    <property type="match status" value="1"/>
</dbReference>
<dbReference type="GO" id="GO:0020037">
    <property type="term" value="F:heme binding"/>
    <property type="evidence" value="ECO:0007669"/>
    <property type="project" value="InterPro"/>
</dbReference>
<dbReference type="GO" id="GO:0005886">
    <property type="term" value="C:plasma membrane"/>
    <property type="evidence" value="ECO:0007669"/>
    <property type="project" value="UniProtKB-SubCell"/>
</dbReference>
<comment type="caution">
    <text evidence="14">The sequence shown here is derived from an EMBL/GenBank/DDBJ whole genome shotgun (WGS) entry which is preliminary data.</text>
</comment>
<evidence type="ECO:0000313" key="15">
    <source>
        <dbReference type="Proteomes" id="UP000234881"/>
    </source>
</evidence>
<keyword evidence="8 12" id="KW-1133">Transmembrane helix</keyword>
<dbReference type="OrthoDB" id="9805828at2"/>
<feature type="domain" description="Cytochrome c" evidence="13">
    <location>
        <begin position="70"/>
        <end position="172"/>
    </location>
</feature>
<keyword evidence="9 11" id="KW-0408">Iron</keyword>
<keyword evidence="7" id="KW-0249">Electron transport</keyword>
<sequence length="173" mass="18490">MNSFELNKAFGAFLMALIFIMVTGMVTSFIFHAETPEKPGYVIEVADASQEAAPEEVVETVDFATLLASADADKGAKVAKKCASCHTFDAGGANKTGPNLHGIVGRAVASIDGFKYSGSMTEFSEGKSWDVETLNSFLTKPKDLVEKTSMGFAGLKKDKDRADLVSYLQSLSN</sequence>
<organism evidence="14 15">
    <name type="scientific">Cohaesibacter celericrescens</name>
    <dbReference type="NCBI Taxonomy" id="2067669"/>
    <lineage>
        <taxon>Bacteria</taxon>
        <taxon>Pseudomonadati</taxon>
        <taxon>Pseudomonadota</taxon>
        <taxon>Alphaproteobacteria</taxon>
        <taxon>Hyphomicrobiales</taxon>
        <taxon>Cohaesibacteraceae</taxon>
    </lineage>
</organism>
<evidence type="ECO:0000313" key="14">
    <source>
        <dbReference type="EMBL" id="PLW75814.1"/>
    </source>
</evidence>
<keyword evidence="10 12" id="KW-0472">Membrane</keyword>
<dbReference type="Gene3D" id="1.10.760.10">
    <property type="entry name" value="Cytochrome c-like domain"/>
    <property type="match status" value="1"/>
</dbReference>
<dbReference type="PRINTS" id="PR00604">
    <property type="entry name" value="CYTCHRMECIAB"/>
</dbReference>
<evidence type="ECO:0000259" key="13">
    <source>
        <dbReference type="PROSITE" id="PS51007"/>
    </source>
</evidence>
<keyword evidence="4 11" id="KW-0349">Heme</keyword>
<dbReference type="InterPro" id="IPR002327">
    <property type="entry name" value="Cyt_c_1A/1B"/>
</dbReference>
<dbReference type="InterPro" id="IPR009056">
    <property type="entry name" value="Cyt_c-like_dom"/>
</dbReference>